<dbReference type="InterPro" id="IPR013762">
    <property type="entry name" value="Integrase-like_cat_sf"/>
</dbReference>
<dbReference type="Pfam" id="PF00589">
    <property type="entry name" value="Phage_integrase"/>
    <property type="match status" value="1"/>
</dbReference>
<evidence type="ECO:0000313" key="7">
    <source>
        <dbReference type="Proteomes" id="UP000701702"/>
    </source>
</evidence>
<evidence type="ECO:0000313" key="6">
    <source>
        <dbReference type="EMBL" id="CAG9187745.1"/>
    </source>
</evidence>
<feature type="domain" description="Tyr recombinase" evidence="5">
    <location>
        <begin position="1"/>
        <end position="122"/>
    </location>
</feature>
<keyword evidence="3" id="KW-0238">DNA-binding</keyword>
<evidence type="ECO:0000256" key="3">
    <source>
        <dbReference type="ARBA" id="ARBA00023125"/>
    </source>
</evidence>
<dbReference type="Gene3D" id="1.10.443.10">
    <property type="entry name" value="Intergrase catalytic core"/>
    <property type="match status" value="1"/>
</dbReference>
<dbReference type="Proteomes" id="UP000701702">
    <property type="component" value="Unassembled WGS sequence"/>
</dbReference>
<dbReference type="InterPro" id="IPR011010">
    <property type="entry name" value="DNA_brk_join_enz"/>
</dbReference>
<evidence type="ECO:0000256" key="1">
    <source>
        <dbReference type="ARBA" id="ARBA00008857"/>
    </source>
</evidence>
<sequence length="148" mass="16612">MHERKERCTPLTAHATFTLKAWLKELPRSNESSLFPNIHGGRLSADAVQYLLGKYVRQAGAECPTLMRKRVSPHVLRHSAAMELLQAGVDCSVIALWLGHESIETTQVYLHAHLAMKEAALAKVPAFHKGQSVRYRARSRLLTFLDSL</sequence>
<dbReference type="PANTHER" id="PTHR30349">
    <property type="entry name" value="PHAGE INTEGRASE-RELATED"/>
    <property type="match status" value="1"/>
</dbReference>
<gene>
    <name evidence="6" type="primary">xerC_24</name>
    <name evidence="6" type="ORF">LMG23994_07191</name>
</gene>
<dbReference type="InterPro" id="IPR050090">
    <property type="entry name" value="Tyrosine_recombinase_XerCD"/>
</dbReference>
<keyword evidence="4" id="KW-0233">DNA recombination</keyword>
<dbReference type="RefSeq" id="WP_224011273.1">
    <property type="nucleotide sequence ID" value="NZ_CAJZAF010000115.1"/>
</dbReference>
<keyword evidence="2" id="KW-0229">DNA integration</keyword>
<evidence type="ECO:0000259" key="5">
    <source>
        <dbReference type="PROSITE" id="PS51898"/>
    </source>
</evidence>
<organism evidence="6 7">
    <name type="scientific">Cupriavidus pinatubonensis</name>
    <dbReference type="NCBI Taxonomy" id="248026"/>
    <lineage>
        <taxon>Bacteria</taxon>
        <taxon>Pseudomonadati</taxon>
        <taxon>Pseudomonadota</taxon>
        <taxon>Betaproteobacteria</taxon>
        <taxon>Burkholderiales</taxon>
        <taxon>Burkholderiaceae</taxon>
        <taxon>Cupriavidus</taxon>
    </lineage>
</organism>
<keyword evidence="7" id="KW-1185">Reference proteome</keyword>
<name>A0ABM8Y4N5_9BURK</name>
<dbReference type="PROSITE" id="PS51898">
    <property type="entry name" value="TYR_RECOMBINASE"/>
    <property type="match status" value="1"/>
</dbReference>
<proteinExistence type="inferred from homology"/>
<comment type="similarity">
    <text evidence="1">Belongs to the 'phage' integrase family.</text>
</comment>
<evidence type="ECO:0000256" key="4">
    <source>
        <dbReference type="ARBA" id="ARBA00023172"/>
    </source>
</evidence>
<dbReference type="EMBL" id="CAJZAF010000115">
    <property type="protein sequence ID" value="CAG9187745.1"/>
    <property type="molecule type" value="Genomic_DNA"/>
</dbReference>
<comment type="caution">
    <text evidence="6">The sequence shown here is derived from an EMBL/GenBank/DDBJ whole genome shotgun (WGS) entry which is preliminary data.</text>
</comment>
<evidence type="ECO:0000256" key="2">
    <source>
        <dbReference type="ARBA" id="ARBA00022908"/>
    </source>
</evidence>
<dbReference type="PANTHER" id="PTHR30349:SF41">
    <property type="entry name" value="INTEGRASE_RECOMBINASE PROTEIN MJ0367-RELATED"/>
    <property type="match status" value="1"/>
</dbReference>
<dbReference type="InterPro" id="IPR002104">
    <property type="entry name" value="Integrase_catalytic"/>
</dbReference>
<reference evidence="6 7" key="1">
    <citation type="submission" date="2021-08" db="EMBL/GenBank/DDBJ databases">
        <authorList>
            <person name="Peeters C."/>
        </authorList>
    </citation>
    <scope>NUCLEOTIDE SEQUENCE [LARGE SCALE GENOMIC DNA]</scope>
    <source>
        <strain evidence="6 7">LMG 23994</strain>
    </source>
</reference>
<accession>A0ABM8Y4N5</accession>
<protein>
    <submittedName>
        <fullName evidence="6">Tyrosine recombinase XerC</fullName>
    </submittedName>
</protein>
<dbReference type="SUPFAM" id="SSF56349">
    <property type="entry name" value="DNA breaking-rejoining enzymes"/>
    <property type="match status" value="1"/>
</dbReference>